<comment type="caution">
    <text evidence="10">The sequence shown here is derived from an EMBL/GenBank/DDBJ whole genome shotgun (WGS) entry which is preliminary data.</text>
</comment>
<evidence type="ECO:0000256" key="4">
    <source>
        <dbReference type="ARBA" id="ARBA00022771"/>
    </source>
</evidence>
<dbReference type="PROSITE" id="PS00028">
    <property type="entry name" value="ZINC_FINGER_C2H2_1"/>
    <property type="match status" value="1"/>
</dbReference>
<keyword evidence="2" id="KW-0479">Metal-binding</keyword>
<evidence type="ECO:0000256" key="1">
    <source>
        <dbReference type="ARBA" id="ARBA00004123"/>
    </source>
</evidence>
<organism evidence="10 11">
    <name type="scientific">Crenichthys baileyi</name>
    <name type="common">White River springfish</name>
    <dbReference type="NCBI Taxonomy" id="28760"/>
    <lineage>
        <taxon>Eukaryota</taxon>
        <taxon>Metazoa</taxon>
        <taxon>Chordata</taxon>
        <taxon>Craniata</taxon>
        <taxon>Vertebrata</taxon>
        <taxon>Euteleostomi</taxon>
        <taxon>Actinopterygii</taxon>
        <taxon>Neopterygii</taxon>
        <taxon>Teleostei</taxon>
        <taxon>Neoteleostei</taxon>
        <taxon>Acanthomorphata</taxon>
        <taxon>Ovalentaria</taxon>
        <taxon>Atherinomorphae</taxon>
        <taxon>Cyprinodontiformes</taxon>
        <taxon>Goodeidae</taxon>
        <taxon>Crenichthys</taxon>
    </lineage>
</organism>
<dbReference type="InterPro" id="IPR013087">
    <property type="entry name" value="Znf_C2H2_type"/>
</dbReference>
<evidence type="ECO:0000256" key="3">
    <source>
        <dbReference type="ARBA" id="ARBA00022737"/>
    </source>
</evidence>
<evidence type="ECO:0000256" key="2">
    <source>
        <dbReference type="ARBA" id="ARBA00022723"/>
    </source>
</evidence>
<keyword evidence="11" id="KW-1185">Reference proteome</keyword>
<evidence type="ECO:0000313" key="10">
    <source>
        <dbReference type="EMBL" id="KAK5622072.1"/>
    </source>
</evidence>
<dbReference type="GO" id="GO:0005634">
    <property type="term" value="C:nucleus"/>
    <property type="evidence" value="ECO:0007669"/>
    <property type="project" value="UniProtKB-SubCell"/>
</dbReference>
<feature type="region of interest" description="Disordered" evidence="8">
    <location>
        <begin position="1"/>
        <end position="28"/>
    </location>
</feature>
<dbReference type="Proteomes" id="UP001311232">
    <property type="component" value="Unassembled WGS sequence"/>
</dbReference>
<evidence type="ECO:0000259" key="9">
    <source>
        <dbReference type="PROSITE" id="PS50157"/>
    </source>
</evidence>
<proteinExistence type="predicted"/>
<dbReference type="Gene3D" id="3.30.160.60">
    <property type="entry name" value="Classic Zinc Finger"/>
    <property type="match status" value="1"/>
</dbReference>
<dbReference type="SUPFAM" id="SSF57667">
    <property type="entry name" value="beta-beta-alpha zinc fingers"/>
    <property type="match status" value="1"/>
</dbReference>
<protein>
    <recommendedName>
        <fullName evidence="9">C2H2-type domain-containing protein</fullName>
    </recommendedName>
</protein>
<dbReference type="EMBL" id="JAHHUM010000211">
    <property type="protein sequence ID" value="KAK5622072.1"/>
    <property type="molecule type" value="Genomic_DNA"/>
</dbReference>
<evidence type="ECO:0000256" key="7">
    <source>
        <dbReference type="PROSITE-ProRule" id="PRU00042"/>
    </source>
</evidence>
<sequence>MKVKAEDPGGLSLMPLIPAASTSELDQTQDSKDLMFSVRQMWVKKEEVPHDQTHIKEEEEELWISQEEEQLTAKSEDEEKPQLSELHHIKTEDNRETEAPTTSSAEHVETEPDEEDFGRSEPDRNPDPLCSCKHSKITFHKKGKTLKLCSKPATQISVKEATFRSSVCCERFKKKTPDAAKREHSSDLCNGFKERTSLQTHITLHPGGAPFACDDCGRLHAETLFKQNLEDQSEEKPFFCNVCGTRFKRKHHLKSHMWIHTADRPFRSPHSDFVRLSEEDHTVSGHLL</sequence>
<accession>A0AAV9SL22</accession>
<dbReference type="GO" id="GO:0008270">
    <property type="term" value="F:zinc ion binding"/>
    <property type="evidence" value="ECO:0007669"/>
    <property type="project" value="UniProtKB-KW"/>
</dbReference>
<dbReference type="PANTHER" id="PTHR24394">
    <property type="entry name" value="ZINC FINGER PROTEIN"/>
    <property type="match status" value="1"/>
</dbReference>
<gene>
    <name evidence="10" type="ORF">CRENBAI_011028</name>
</gene>
<dbReference type="GO" id="GO:0000981">
    <property type="term" value="F:DNA-binding transcription factor activity, RNA polymerase II-specific"/>
    <property type="evidence" value="ECO:0007669"/>
    <property type="project" value="TreeGrafter"/>
</dbReference>
<keyword evidence="5" id="KW-0862">Zinc</keyword>
<comment type="subcellular location">
    <subcellularLocation>
        <location evidence="1">Nucleus</location>
    </subcellularLocation>
</comment>
<evidence type="ECO:0000313" key="11">
    <source>
        <dbReference type="Proteomes" id="UP001311232"/>
    </source>
</evidence>
<feature type="compositionally biased region" description="Basic and acidic residues" evidence="8">
    <location>
        <begin position="47"/>
        <end position="57"/>
    </location>
</feature>
<feature type="region of interest" description="Disordered" evidence="8">
    <location>
        <begin position="47"/>
        <end position="128"/>
    </location>
</feature>
<name>A0AAV9SL22_9TELE</name>
<reference evidence="10 11" key="1">
    <citation type="submission" date="2021-06" db="EMBL/GenBank/DDBJ databases">
        <authorList>
            <person name="Palmer J.M."/>
        </authorList>
    </citation>
    <scope>NUCLEOTIDE SEQUENCE [LARGE SCALE GENOMIC DNA]</scope>
    <source>
        <strain evidence="10 11">MEX-2019</strain>
        <tissue evidence="10">Muscle</tissue>
    </source>
</reference>
<keyword evidence="6" id="KW-0539">Nucleus</keyword>
<feature type="compositionally biased region" description="Basic and acidic residues" evidence="8">
    <location>
        <begin position="74"/>
        <end position="98"/>
    </location>
</feature>
<dbReference type="PANTHER" id="PTHR24394:SF29">
    <property type="entry name" value="MYONEURIN"/>
    <property type="match status" value="1"/>
</dbReference>
<evidence type="ECO:0000256" key="6">
    <source>
        <dbReference type="ARBA" id="ARBA00023242"/>
    </source>
</evidence>
<feature type="domain" description="C2H2-type" evidence="9">
    <location>
        <begin position="238"/>
        <end position="265"/>
    </location>
</feature>
<evidence type="ECO:0000256" key="5">
    <source>
        <dbReference type="ARBA" id="ARBA00022833"/>
    </source>
</evidence>
<feature type="compositionally biased region" description="Basic and acidic residues" evidence="8">
    <location>
        <begin position="117"/>
        <end position="126"/>
    </location>
</feature>
<dbReference type="FunFam" id="3.30.160.60:FF:001249">
    <property type="entry name" value="CTCF"/>
    <property type="match status" value="1"/>
</dbReference>
<feature type="compositionally biased region" description="Acidic residues" evidence="8">
    <location>
        <begin position="58"/>
        <end position="70"/>
    </location>
</feature>
<evidence type="ECO:0000256" key="8">
    <source>
        <dbReference type="SAM" id="MobiDB-lite"/>
    </source>
</evidence>
<dbReference type="InterPro" id="IPR036236">
    <property type="entry name" value="Znf_C2H2_sf"/>
</dbReference>
<keyword evidence="3" id="KW-0677">Repeat</keyword>
<dbReference type="PROSITE" id="PS50157">
    <property type="entry name" value="ZINC_FINGER_C2H2_2"/>
    <property type="match status" value="1"/>
</dbReference>
<dbReference type="AlphaFoldDB" id="A0AAV9SL22"/>
<keyword evidence="4 7" id="KW-0863">Zinc-finger</keyword>